<feature type="transmembrane region" description="Helical" evidence="1">
    <location>
        <begin position="167"/>
        <end position="186"/>
    </location>
</feature>
<evidence type="ECO:0000313" key="2">
    <source>
        <dbReference type="EMBL" id="WEU40231.1"/>
    </source>
</evidence>
<accession>A0AAF0D226</accession>
<feature type="transmembrane region" description="Helical" evidence="1">
    <location>
        <begin position="101"/>
        <end position="119"/>
    </location>
</feature>
<sequence length="303" mass="33858">MQENPAIILTAIAASAAIWAASTIFIYIQNHRKLNPLSKTFITLSLTIAVSLPLLSLELFYPKGPVFATANLIYNILIAAGFLTLIYGLTKIYFNQFKTTLIVASALILITALKIYDYIDWVILKLPEAKIISAVGSLIITAAALSLIPVIILAHRKTNMKLLKNKLELLLASIILILTLILIVIMPGNPLYQYRFIIGTALLVPFTLLGAISVTYRYKETLTLISLETGRIQASNQKDERITALLLKHTSKENMCEYYDQSLKSKCKLDPSSYKLEDCKGVKYRNGLICPKIVEYEKETKNL</sequence>
<feature type="transmembrane region" description="Helical" evidence="1">
    <location>
        <begin position="131"/>
        <end position="155"/>
    </location>
</feature>
<name>A0AAF0D226_ODILC</name>
<protein>
    <submittedName>
        <fullName evidence="2">Uncharacterized protein</fullName>
    </submittedName>
</protein>
<evidence type="ECO:0000313" key="3">
    <source>
        <dbReference type="Proteomes" id="UP000186851"/>
    </source>
</evidence>
<feature type="transmembrane region" description="Helical" evidence="1">
    <location>
        <begin position="6"/>
        <end position="28"/>
    </location>
</feature>
<dbReference type="KEGG" id="oyw:OdinLCB4_007110"/>
<feature type="transmembrane region" description="Helical" evidence="1">
    <location>
        <begin position="40"/>
        <end position="60"/>
    </location>
</feature>
<dbReference type="AlphaFoldDB" id="A0AAF0D226"/>
<reference evidence="2" key="1">
    <citation type="journal article" date="2017" name="Nature">
        <title>Asgard archaea illuminate the origin of eukaryotic cellular complexity.</title>
        <authorList>
            <person name="Zaremba-Niedzwiedzka K."/>
            <person name="Caceres E.F."/>
            <person name="Saw J.H."/>
            <person name="Backstrom D."/>
            <person name="Juzokaite L."/>
            <person name="Vancaester E."/>
            <person name="Seitz K.W."/>
            <person name="Anantharaman K."/>
            <person name="Starnawski P."/>
            <person name="Kjeldsen K.U."/>
            <person name="Scott M.B."/>
            <person name="Nunoura T."/>
            <person name="Banfield J.F."/>
            <person name="Schramm A."/>
            <person name="Baker B.J."/>
            <person name="Spang A."/>
            <person name="Ettema T.J.G."/>
        </authorList>
    </citation>
    <scope>NUCLEOTIDE SEQUENCE</scope>
    <source>
        <strain evidence="2">LCB_4</strain>
    </source>
</reference>
<reference evidence="2" key="2">
    <citation type="journal article" date="2022" name="Nat. Microbiol.">
        <title>A closed Candidatus Odinarchaeum chromosome exposes Asgard archaeal viruses.</title>
        <authorList>
            <person name="Tamarit D."/>
            <person name="Caceres E.F."/>
            <person name="Krupovic M."/>
            <person name="Nijland R."/>
            <person name="Eme L."/>
            <person name="Robinson N.P."/>
            <person name="Ettema T.J.G."/>
        </authorList>
    </citation>
    <scope>NUCLEOTIDE SEQUENCE</scope>
    <source>
        <strain evidence="2">LCB_4</strain>
    </source>
</reference>
<keyword evidence="1" id="KW-0472">Membrane</keyword>
<gene>
    <name evidence="2" type="ORF">OdinLCB4_007110</name>
</gene>
<evidence type="ECO:0000256" key="1">
    <source>
        <dbReference type="SAM" id="Phobius"/>
    </source>
</evidence>
<dbReference type="Proteomes" id="UP000186851">
    <property type="component" value="Chromosome"/>
</dbReference>
<feature type="transmembrane region" description="Helical" evidence="1">
    <location>
        <begin position="192"/>
        <end position="216"/>
    </location>
</feature>
<keyword evidence="1" id="KW-0812">Transmembrane</keyword>
<feature type="transmembrane region" description="Helical" evidence="1">
    <location>
        <begin position="72"/>
        <end position="89"/>
    </location>
</feature>
<organism evidence="2 3">
    <name type="scientific">Odinarchaeota yellowstonii (strain LCB_4)</name>
    <dbReference type="NCBI Taxonomy" id="1841599"/>
    <lineage>
        <taxon>Archaea</taxon>
        <taxon>Promethearchaeati</taxon>
        <taxon>Candidatus Odinarchaeota</taxon>
        <taxon>Candidatus Odinarchaeia</taxon>
        <taxon>Candidatus Odinarchaeales</taxon>
        <taxon>Candidatus Odinarchaeaceae</taxon>
        <taxon>Candidatus Odinarchaeum</taxon>
    </lineage>
</organism>
<proteinExistence type="predicted"/>
<keyword evidence="1" id="KW-1133">Transmembrane helix</keyword>
<dbReference type="EMBL" id="CP091871">
    <property type="protein sequence ID" value="WEU40231.1"/>
    <property type="molecule type" value="Genomic_DNA"/>
</dbReference>